<feature type="transmembrane region" description="Helical" evidence="1">
    <location>
        <begin position="12"/>
        <end position="37"/>
    </location>
</feature>
<protein>
    <recommendedName>
        <fullName evidence="2">TcaA protein NTF2-like domain-containing protein</fullName>
    </recommendedName>
</protein>
<organism evidence="3 4">
    <name type="scientific">Lysinibacillus alkalisoli</name>
    <dbReference type="NCBI Taxonomy" id="1911548"/>
    <lineage>
        <taxon>Bacteria</taxon>
        <taxon>Bacillati</taxon>
        <taxon>Bacillota</taxon>
        <taxon>Bacilli</taxon>
        <taxon>Bacillales</taxon>
        <taxon>Bacillaceae</taxon>
        <taxon>Lysinibacillus</taxon>
    </lineage>
</organism>
<keyword evidence="4" id="KW-1185">Reference proteome</keyword>
<evidence type="ECO:0000313" key="3">
    <source>
        <dbReference type="EMBL" id="GGG13830.1"/>
    </source>
</evidence>
<proteinExistence type="predicted"/>
<feature type="domain" description="TcaA protein NTF2-like" evidence="2">
    <location>
        <begin position="89"/>
        <end position="186"/>
    </location>
</feature>
<reference evidence="3" key="1">
    <citation type="journal article" date="2014" name="Int. J. Syst. Evol. Microbiol.">
        <title>Complete genome sequence of Corynebacterium casei LMG S-19264T (=DSM 44701T), isolated from a smear-ripened cheese.</title>
        <authorList>
            <consortium name="US DOE Joint Genome Institute (JGI-PGF)"/>
            <person name="Walter F."/>
            <person name="Albersmeier A."/>
            <person name="Kalinowski J."/>
            <person name="Ruckert C."/>
        </authorList>
    </citation>
    <scope>NUCLEOTIDE SEQUENCE</scope>
    <source>
        <strain evidence="3">CGMCC 1.15760</strain>
    </source>
</reference>
<comment type="caution">
    <text evidence="3">The sequence shown here is derived from an EMBL/GenBank/DDBJ whole genome shotgun (WGS) entry which is preliminary data.</text>
</comment>
<keyword evidence="1" id="KW-0472">Membrane</keyword>
<name>A0A917FY54_9BACI</name>
<dbReference type="Pfam" id="PF22819">
    <property type="entry name" value="TcaA_5th"/>
    <property type="match status" value="1"/>
</dbReference>
<keyword evidence="1" id="KW-0812">Transmembrane</keyword>
<reference evidence="3" key="2">
    <citation type="submission" date="2020-09" db="EMBL/GenBank/DDBJ databases">
        <authorList>
            <person name="Sun Q."/>
            <person name="Zhou Y."/>
        </authorList>
    </citation>
    <scope>NUCLEOTIDE SEQUENCE</scope>
    <source>
        <strain evidence="3">CGMCC 1.15760</strain>
    </source>
</reference>
<sequence length="198" mass="22913">MIELLIEKLGTMLGYAIIITIIVALIALIVTAFSYSVTVLYRLRWWLVILCFLIIGEIGYERYQLTQTPSFEDTLLDEHTPSSERNAIIQDFMLAYALAMVEAINSQDYEQVRPFIQQQSVLEESQMRLIASLAEQNITEEVVAITVEDIEPLDAFQYRVRVNEQITVFEDGQSRLTDFTWQYYMNTFNGSPELTMIE</sequence>
<feature type="transmembrane region" description="Helical" evidence="1">
    <location>
        <begin position="43"/>
        <end position="60"/>
    </location>
</feature>
<evidence type="ECO:0000256" key="1">
    <source>
        <dbReference type="SAM" id="Phobius"/>
    </source>
</evidence>
<dbReference type="RefSeq" id="WP_188613458.1">
    <property type="nucleotide sequence ID" value="NZ_BMJT01000002.1"/>
</dbReference>
<keyword evidence="1" id="KW-1133">Transmembrane helix</keyword>
<gene>
    <name evidence="3" type="ORF">GCM10007425_05160</name>
</gene>
<evidence type="ECO:0000313" key="4">
    <source>
        <dbReference type="Proteomes" id="UP000616608"/>
    </source>
</evidence>
<dbReference type="InterPro" id="IPR054528">
    <property type="entry name" value="TcaA_5th"/>
</dbReference>
<dbReference type="AlphaFoldDB" id="A0A917FY54"/>
<accession>A0A917FY54</accession>
<dbReference type="EMBL" id="BMJT01000002">
    <property type="protein sequence ID" value="GGG13830.1"/>
    <property type="molecule type" value="Genomic_DNA"/>
</dbReference>
<dbReference type="Proteomes" id="UP000616608">
    <property type="component" value="Unassembled WGS sequence"/>
</dbReference>
<evidence type="ECO:0000259" key="2">
    <source>
        <dbReference type="Pfam" id="PF22819"/>
    </source>
</evidence>